<evidence type="ECO:0000256" key="4">
    <source>
        <dbReference type="SAM" id="Coils"/>
    </source>
</evidence>
<dbReference type="InterPro" id="IPR021867">
    <property type="entry name" value="Bmt2/SAMTOR"/>
</dbReference>
<feature type="compositionally biased region" description="Polar residues" evidence="5">
    <location>
        <begin position="13"/>
        <end position="27"/>
    </location>
</feature>
<evidence type="ECO:0000256" key="5">
    <source>
        <dbReference type="SAM" id="MobiDB-lite"/>
    </source>
</evidence>
<comment type="caution">
    <text evidence="6">The sequence shown here is derived from an EMBL/GenBank/DDBJ whole genome shotgun (WGS) entry which is preliminary data.</text>
</comment>
<dbReference type="GO" id="GO:0005730">
    <property type="term" value="C:nucleolus"/>
    <property type="evidence" value="ECO:0007669"/>
    <property type="project" value="TreeGrafter"/>
</dbReference>
<name>A0A427YWG9_9TREE</name>
<evidence type="ECO:0000313" key="7">
    <source>
        <dbReference type="Proteomes" id="UP000279259"/>
    </source>
</evidence>
<feature type="region of interest" description="Disordered" evidence="5">
    <location>
        <begin position="1"/>
        <end position="27"/>
    </location>
</feature>
<evidence type="ECO:0000256" key="1">
    <source>
        <dbReference type="ARBA" id="ARBA00022603"/>
    </source>
</evidence>
<sequence>MVNKTTKARKRPLSSTAKAITRAQPSVSSKVTQGTISTYHTLIKRRAQLERRLASAEAAELDAIQRALDSKASQLGQSSARGGDSSKVLVEWLHGAGYGRGSEASIGKGKGKAGDMEQSCDRLRMLEIGAVSPSNYANCSTWIENHPIDVHSQHPHIFEQDFFERPIPTLEAEQFDVISCSLVLNFVDDPQERGRMLSLIHRHLKHSNGSLLFLVLPLACVTNSRYLTVSSLRDLMNAVGFDLVNERCRERGKEADH</sequence>
<protein>
    <recommendedName>
        <fullName evidence="8">25S rRNA adenine-N(1) methyltransferase</fullName>
    </recommendedName>
</protein>
<dbReference type="Proteomes" id="UP000279259">
    <property type="component" value="Unassembled WGS sequence"/>
</dbReference>
<organism evidence="6 7">
    <name type="scientific">Saitozyma podzolica</name>
    <dbReference type="NCBI Taxonomy" id="1890683"/>
    <lineage>
        <taxon>Eukaryota</taxon>
        <taxon>Fungi</taxon>
        <taxon>Dikarya</taxon>
        <taxon>Basidiomycota</taxon>
        <taxon>Agaricomycotina</taxon>
        <taxon>Tremellomycetes</taxon>
        <taxon>Tremellales</taxon>
        <taxon>Trimorphomycetaceae</taxon>
        <taxon>Saitozyma</taxon>
    </lineage>
</organism>
<dbReference type="EMBL" id="RSCD01000001">
    <property type="protein sequence ID" value="RSH95386.1"/>
    <property type="molecule type" value="Genomic_DNA"/>
</dbReference>
<dbReference type="Gene3D" id="3.40.50.150">
    <property type="entry name" value="Vaccinia Virus protein VP39"/>
    <property type="match status" value="1"/>
</dbReference>
<evidence type="ECO:0000313" key="6">
    <source>
        <dbReference type="EMBL" id="RSH95386.1"/>
    </source>
</evidence>
<dbReference type="Pfam" id="PF11968">
    <property type="entry name" value="Bmt2"/>
    <property type="match status" value="1"/>
</dbReference>
<keyword evidence="7" id="KW-1185">Reference proteome</keyword>
<dbReference type="PANTHER" id="PTHR21008">
    <property type="entry name" value="S-ADENOSYLMETHIONINE SENSOR UPSTREAM OF MTORC1-RELATED"/>
    <property type="match status" value="1"/>
</dbReference>
<dbReference type="InterPro" id="IPR029063">
    <property type="entry name" value="SAM-dependent_MTases_sf"/>
</dbReference>
<feature type="coiled-coil region" evidence="4">
    <location>
        <begin position="39"/>
        <end position="66"/>
    </location>
</feature>
<evidence type="ECO:0008006" key="8">
    <source>
        <dbReference type="Google" id="ProtNLM"/>
    </source>
</evidence>
<dbReference type="STRING" id="1890683.A0A427YWG9"/>
<dbReference type="GO" id="GO:0016433">
    <property type="term" value="F:rRNA (adenine) methyltransferase activity"/>
    <property type="evidence" value="ECO:0007669"/>
    <property type="project" value="TreeGrafter"/>
</dbReference>
<evidence type="ECO:0000256" key="2">
    <source>
        <dbReference type="ARBA" id="ARBA00022679"/>
    </source>
</evidence>
<gene>
    <name evidence="6" type="ORF">EHS25_000473</name>
</gene>
<dbReference type="AlphaFoldDB" id="A0A427YWG9"/>
<dbReference type="PANTHER" id="PTHR21008:SF1">
    <property type="entry name" value="25S RRNA (ADENINE(2142)-N(1))-METHYLTRANSFERASE"/>
    <property type="match status" value="1"/>
</dbReference>
<proteinExistence type="predicted"/>
<keyword evidence="2" id="KW-0808">Transferase</keyword>
<reference evidence="6 7" key="1">
    <citation type="submission" date="2018-11" db="EMBL/GenBank/DDBJ databases">
        <title>Genome sequence of Saitozyma podzolica DSM 27192.</title>
        <authorList>
            <person name="Aliyu H."/>
            <person name="Gorte O."/>
            <person name="Ochsenreither K."/>
        </authorList>
    </citation>
    <scope>NUCLEOTIDE SEQUENCE [LARGE SCALE GENOMIC DNA]</scope>
    <source>
        <strain evidence="6 7">DSM 27192</strain>
    </source>
</reference>
<dbReference type="SUPFAM" id="SSF53335">
    <property type="entry name" value="S-adenosyl-L-methionine-dependent methyltransferases"/>
    <property type="match status" value="1"/>
</dbReference>
<feature type="compositionally biased region" description="Basic residues" evidence="5">
    <location>
        <begin position="1"/>
        <end position="12"/>
    </location>
</feature>
<keyword evidence="1" id="KW-0489">Methyltransferase</keyword>
<evidence type="ECO:0000256" key="3">
    <source>
        <dbReference type="ARBA" id="ARBA00022691"/>
    </source>
</evidence>
<dbReference type="OrthoDB" id="5954793at2759"/>
<keyword evidence="4" id="KW-0175">Coiled coil</keyword>
<keyword evidence="3" id="KW-0949">S-adenosyl-L-methionine</keyword>
<accession>A0A427YWG9</accession>